<dbReference type="eggNOG" id="ENOG502STC7">
    <property type="taxonomic scope" value="Eukaryota"/>
</dbReference>
<dbReference type="VEuPathDB" id="FungiDB:SCHCODRAFT_02744136"/>
<name>D8PSE3_SCHCM</name>
<organism evidence="3">
    <name type="scientific">Schizophyllum commune (strain H4-8 / FGSC 9210)</name>
    <name type="common">Split gill fungus</name>
    <dbReference type="NCBI Taxonomy" id="578458"/>
    <lineage>
        <taxon>Eukaryota</taxon>
        <taxon>Fungi</taxon>
        <taxon>Dikarya</taxon>
        <taxon>Basidiomycota</taxon>
        <taxon>Agaricomycotina</taxon>
        <taxon>Agaricomycetes</taxon>
        <taxon>Agaricomycetidae</taxon>
        <taxon>Agaricales</taxon>
        <taxon>Schizophyllaceae</taxon>
        <taxon>Schizophyllum</taxon>
    </lineage>
</organism>
<dbReference type="EMBL" id="GL377302">
    <property type="protein sequence ID" value="EFJ03929.1"/>
    <property type="molecule type" value="Genomic_DNA"/>
</dbReference>
<feature type="region of interest" description="Disordered" evidence="1">
    <location>
        <begin position="155"/>
        <end position="228"/>
    </location>
</feature>
<sequence length="228" mass="22388">MSTETGKIFNVQEPTGAEAAKLQTTAAHAQVEAGSPAAARQVEKTADQTQHVAESAATAAKSIGSSLTGDVGGGTTRLEQEASAKTNAAVASGQQNVAAAKEAGAGYVSAAKDYVNAAVEVAQNYIPESLGGHAPTLQAGAQAAATDAGKVLSAAQQQVQPGIEKAREFASQGFASQASAAADATTDPTPPASSTGIPATSAPLQSGAHVVDTPYPPGEPVKAGAVAK</sequence>
<dbReference type="STRING" id="578458.D8PSE3"/>
<dbReference type="AlphaFoldDB" id="D8PSE3"/>
<evidence type="ECO:0000313" key="3">
    <source>
        <dbReference type="Proteomes" id="UP000007431"/>
    </source>
</evidence>
<evidence type="ECO:0000256" key="1">
    <source>
        <dbReference type="SAM" id="MobiDB-lite"/>
    </source>
</evidence>
<reference evidence="2 3" key="1">
    <citation type="journal article" date="2010" name="Nat. Biotechnol.">
        <title>Genome sequence of the model mushroom Schizophyllum commune.</title>
        <authorList>
            <person name="Ohm R.A."/>
            <person name="de Jong J.F."/>
            <person name="Lugones L.G."/>
            <person name="Aerts A."/>
            <person name="Kothe E."/>
            <person name="Stajich J.E."/>
            <person name="de Vries R.P."/>
            <person name="Record E."/>
            <person name="Levasseur A."/>
            <person name="Baker S.E."/>
            <person name="Bartholomew K.A."/>
            <person name="Coutinho P.M."/>
            <person name="Erdmann S."/>
            <person name="Fowler T.J."/>
            <person name="Gathman A.C."/>
            <person name="Lombard V."/>
            <person name="Henrissat B."/>
            <person name="Knabe N."/>
            <person name="Kuees U."/>
            <person name="Lilly W.W."/>
            <person name="Lindquist E."/>
            <person name="Lucas S."/>
            <person name="Magnuson J.K."/>
            <person name="Piumi F."/>
            <person name="Raudaskoski M."/>
            <person name="Salamov A."/>
            <person name="Schmutz J."/>
            <person name="Schwarze F.W.M.R."/>
            <person name="vanKuyk P.A."/>
            <person name="Horton J.S."/>
            <person name="Grigoriev I.V."/>
            <person name="Woesten H.A.B."/>
        </authorList>
    </citation>
    <scope>NUCLEOTIDE SEQUENCE [LARGE SCALE GENOMIC DNA]</scope>
    <source>
        <strain evidence="3">H4-8 / FGSC 9210</strain>
    </source>
</reference>
<dbReference type="GeneID" id="9585130"/>
<dbReference type="RefSeq" id="XP_003038831.1">
    <property type="nucleotide sequence ID" value="XM_003038785.1"/>
</dbReference>
<accession>D8PSE3</accession>
<dbReference type="KEGG" id="scm:SCHCO_02744136"/>
<evidence type="ECO:0000313" key="2">
    <source>
        <dbReference type="EMBL" id="EFJ03929.1"/>
    </source>
</evidence>
<protein>
    <submittedName>
        <fullName evidence="2">Uncharacterized protein</fullName>
    </submittedName>
</protein>
<dbReference type="OMA" id="AAQDYLH"/>
<dbReference type="HOGENOM" id="CLU_087665_0_0_1"/>
<dbReference type="OrthoDB" id="3269666at2759"/>
<keyword evidence="3" id="KW-1185">Reference proteome</keyword>
<proteinExistence type="predicted"/>
<feature type="compositionally biased region" description="Low complexity" evidence="1">
    <location>
        <begin position="169"/>
        <end position="196"/>
    </location>
</feature>
<gene>
    <name evidence="2" type="ORF">SCHCODRAFT_231700</name>
</gene>
<dbReference type="InParanoid" id="D8PSE3"/>
<dbReference type="Proteomes" id="UP000007431">
    <property type="component" value="Unassembled WGS sequence"/>
</dbReference>